<name>A0ABX0QLA3_9BACT</name>
<evidence type="ECO:0000256" key="1">
    <source>
        <dbReference type="SAM" id="MobiDB-lite"/>
    </source>
</evidence>
<evidence type="ECO:0000313" key="3">
    <source>
        <dbReference type="EMBL" id="NID11418.1"/>
    </source>
</evidence>
<sequence>MAERFERFALYITRVTGSSTAFLLAFAVIIIWAATGPFFRYSETWQLVINTGTTIITFLMVFVIQKAQNKESMAVQLKLNELIAATKGASNRLVSVEELSEQELEVLREHYHTLAELTRTASDLRKTHSVEEAIRDAQRKLDEEEAGNEKLPINGHKQHEASADSKKSADASHK</sequence>
<keyword evidence="2" id="KW-0472">Membrane</keyword>
<dbReference type="Pfam" id="PF04120">
    <property type="entry name" value="Iron_permease"/>
    <property type="match status" value="1"/>
</dbReference>
<dbReference type="InterPro" id="IPR007251">
    <property type="entry name" value="Iron_permease_Fet4"/>
</dbReference>
<comment type="caution">
    <text evidence="3">The sequence shown here is derived from an EMBL/GenBank/DDBJ whole genome shotgun (WGS) entry which is preliminary data.</text>
</comment>
<proteinExistence type="predicted"/>
<evidence type="ECO:0000313" key="4">
    <source>
        <dbReference type="Proteomes" id="UP000606008"/>
    </source>
</evidence>
<reference evidence="4" key="2">
    <citation type="submission" date="2023-07" db="EMBL/GenBank/DDBJ databases">
        <authorList>
            <person name="Jung D.-H."/>
        </authorList>
    </citation>
    <scope>NUCLEOTIDE SEQUENCE [LARGE SCALE GENOMIC DNA]</scope>
    <source>
        <strain evidence="4">JA-25</strain>
    </source>
</reference>
<evidence type="ECO:0000256" key="2">
    <source>
        <dbReference type="SAM" id="Phobius"/>
    </source>
</evidence>
<accession>A0ABX0QLA3</accession>
<gene>
    <name evidence="3" type="ORF">F7231_14685</name>
</gene>
<feature type="transmembrane region" description="Helical" evidence="2">
    <location>
        <begin position="45"/>
        <end position="64"/>
    </location>
</feature>
<protein>
    <submittedName>
        <fullName evidence="3">Low affinity iron permease family protein</fullName>
    </submittedName>
</protein>
<keyword evidence="2" id="KW-1133">Transmembrane helix</keyword>
<reference evidence="4" key="1">
    <citation type="submission" date="2019-09" db="EMBL/GenBank/DDBJ databases">
        <authorList>
            <person name="Jung D.-H."/>
        </authorList>
    </citation>
    <scope>NUCLEOTIDE SEQUENCE [LARGE SCALE GENOMIC DNA]</scope>
    <source>
        <strain evidence="4">JA-25</strain>
    </source>
</reference>
<feature type="compositionally biased region" description="Basic and acidic residues" evidence="1">
    <location>
        <begin position="157"/>
        <end position="174"/>
    </location>
</feature>
<keyword evidence="2" id="KW-0812">Transmembrane</keyword>
<keyword evidence="4" id="KW-1185">Reference proteome</keyword>
<dbReference type="RefSeq" id="WP_157510560.1">
    <property type="nucleotide sequence ID" value="NZ_WAEL01000005.1"/>
</dbReference>
<feature type="transmembrane region" description="Helical" evidence="2">
    <location>
        <begin position="21"/>
        <end position="39"/>
    </location>
</feature>
<dbReference type="EMBL" id="WAEL01000005">
    <property type="protein sequence ID" value="NID11418.1"/>
    <property type="molecule type" value="Genomic_DNA"/>
</dbReference>
<dbReference type="Proteomes" id="UP000606008">
    <property type="component" value="Unassembled WGS sequence"/>
</dbReference>
<organism evidence="3 4">
    <name type="scientific">Fibrivirga algicola</name>
    <dbReference type="NCBI Taxonomy" id="2950420"/>
    <lineage>
        <taxon>Bacteria</taxon>
        <taxon>Pseudomonadati</taxon>
        <taxon>Bacteroidota</taxon>
        <taxon>Cytophagia</taxon>
        <taxon>Cytophagales</taxon>
        <taxon>Spirosomataceae</taxon>
        <taxon>Fibrivirga</taxon>
    </lineage>
</organism>
<feature type="region of interest" description="Disordered" evidence="1">
    <location>
        <begin position="135"/>
        <end position="174"/>
    </location>
</feature>